<keyword evidence="16" id="KW-0156">Chromatin regulator</keyword>
<dbReference type="GO" id="GO:0000781">
    <property type="term" value="C:chromosome, telomeric region"/>
    <property type="evidence" value="ECO:0007669"/>
    <property type="project" value="UniProtKB-SubCell"/>
</dbReference>
<evidence type="ECO:0000256" key="15">
    <source>
        <dbReference type="ARBA" id="ARBA00048679"/>
    </source>
</evidence>
<dbReference type="InterPro" id="IPR003152">
    <property type="entry name" value="FATC_dom"/>
</dbReference>
<comment type="similarity">
    <text evidence="3 16">Belongs to the PI3/PI4-kinase family. ATM subfamily.</text>
</comment>
<dbReference type="InterPro" id="IPR021668">
    <property type="entry name" value="TAN"/>
</dbReference>
<evidence type="ECO:0000256" key="10">
    <source>
        <dbReference type="ARBA" id="ARBA00022777"/>
    </source>
</evidence>
<dbReference type="PROSITE" id="PS00916">
    <property type="entry name" value="PI3_4_KINASE_2"/>
    <property type="match status" value="1"/>
</dbReference>
<dbReference type="GeneID" id="93650329"/>
<dbReference type="PROSITE" id="PS00915">
    <property type="entry name" value="PI3_4_KINASE_1"/>
    <property type="match status" value="1"/>
</dbReference>
<keyword evidence="11 16" id="KW-0067">ATP-binding</keyword>
<protein>
    <recommendedName>
        <fullName evidence="5 16">Serine/threonine-protein kinase Tel1</fullName>
        <ecNumber evidence="4 16">2.7.11.1</ecNumber>
    </recommendedName>
</protein>
<dbReference type="Proteomes" id="UP000669133">
    <property type="component" value="Unassembled WGS sequence"/>
</dbReference>
<dbReference type="EMBL" id="JAEOAQ010000002">
    <property type="protein sequence ID" value="KAG5419820.1"/>
    <property type="molecule type" value="Genomic_DNA"/>
</dbReference>
<evidence type="ECO:0000256" key="14">
    <source>
        <dbReference type="ARBA" id="ARBA00047899"/>
    </source>
</evidence>
<dbReference type="PROSITE" id="PS51189">
    <property type="entry name" value="FAT"/>
    <property type="match status" value="1"/>
</dbReference>
<dbReference type="InterPro" id="IPR011009">
    <property type="entry name" value="Kinase-like_dom_sf"/>
</dbReference>
<dbReference type="SMART" id="SM01342">
    <property type="entry name" value="TAN"/>
    <property type="match status" value="1"/>
</dbReference>
<reference evidence="21 22" key="1">
    <citation type="submission" date="2020-12" db="EMBL/GenBank/DDBJ databases">
        <title>Effect of drift, selection, and recombination on the evolution of hybrid genomes in Candida yeast pathogens.</title>
        <authorList>
            <person name="Mixao V."/>
            <person name="Ksiezopolska E."/>
            <person name="Saus E."/>
            <person name="Boekhout T."/>
            <person name="Gacser A."/>
            <person name="Gabaldon T."/>
        </authorList>
    </citation>
    <scope>NUCLEOTIDE SEQUENCE [LARGE SCALE GENOMIC DNA]</scope>
    <source>
        <strain evidence="21 22">BP57</strain>
    </source>
</reference>
<dbReference type="Pfam" id="PF02260">
    <property type="entry name" value="FATC"/>
    <property type="match status" value="1"/>
</dbReference>
<evidence type="ECO:0000259" key="20">
    <source>
        <dbReference type="PROSITE" id="PS51190"/>
    </source>
</evidence>
<keyword evidence="8 16" id="KW-0547">Nucleotide-binding</keyword>
<dbReference type="InterPro" id="IPR038980">
    <property type="entry name" value="ATM_plant"/>
</dbReference>
<evidence type="ECO:0000256" key="9">
    <source>
        <dbReference type="ARBA" id="ARBA00022763"/>
    </source>
</evidence>
<evidence type="ECO:0000256" key="6">
    <source>
        <dbReference type="ARBA" id="ARBA00022527"/>
    </source>
</evidence>
<comment type="catalytic activity">
    <reaction evidence="14 16">
        <text>L-threonyl-[protein] + ATP = O-phospho-L-threonyl-[protein] + ADP + H(+)</text>
        <dbReference type="Rhea" id="RHEA:46608"/>
        <dbReference type="Rhea" id="RHEA-COMP:11060"/>
        <dbReference type="Rhea" id="RHEA-COMP:11605"/>
        <dbReference type="ChEBI" id="CHEBI:15378"/>
        <dbReference type="ChEBI" id="CHEBI:30013"/>
        <dbReference type="ChEBI" id="CHEBI:30616"/>
        <dbReference type="ChEBI" id="CHEBI:61977"/>
        <dbReference type="ChEBI" id="CHEBI:456216"/>
        <dbReference type="EC" id="2.7.11.1"/>
    </reaction>
</comment>
<keyword evidence="22" id="KW-1185">Reference proteome</keyword>
<accession>A0A8H7ZHT3</accession>
<feature type="domain" description="FATC" evidence="20">
    <location>
        <begin position="2804"/>
        <end position="2836"/>
    </location>
</feature>
<dbReference type="EC" id="2.7.11.1" evidence="4 16"/>
<comment type="caution">
    <text evidence="21">The sequence shown here is derived from an EMBL/GenBank/DDBJ whole genome shotgun (WGS) entry which is preliminary data.</text>
</comment>
<dbReference type="OrthoDB" id="381190at2759"/>
<evidence type="ECO:0000256" key="17">
    <source>
        <dbReference type="SAM" id="Coils"/>
    </source>
</evidence>
<keyword evidence="9 16" id="KW-0227">DNA damage</keyword>
<name>A0A8H7ZHT3_9ASCO</name>
<evidence type="ECO:0000256" key="4">
    <source>
        <dbReference type="ARBA" id="ARBA00012513"/>
    </source>
</evidence>
<evidence type="ECO:0000313" key="21">
    <source>
        <dbReference type="EMBL" id="KAG5419820.1"/>
    </source>
</evidence>
<dbReference type="Gene3D" id="3.30.1010.10">
    <property type="entry name" value="Phosphatidylinositol 3-kinase Catalytic Subunit, Chain A, domain 4"/>
    <property type="match status" value="1"/>
</dbReference>
<evidence type="ECO:0000259" key="18">
    <source>
        <dbReference type="PROSITE" id="PS50290"/>
    </source>
</evidence>
<dbReference type="SUPFAM" id="SSF56112">
    <property type="entry name" value="Protein kinase-like (PK-like)"/>
    <property type="match status" value="1"/>
</dbReference>
<sequence length="2836" mass="323847">MSALDVPQLATLLQSPKVKDKNDALSQLEIITASRWRLPSKQMRLLILAIFQLIEHEAQQFINSKSTIQASIASRLNKASYYLRLLVEKSISDKLPIKFKFYLEICFTIKSLFYVQDQPLGPCLIDFSILISSILRIDFVNDHLSSKDWLSVYGFLVTVADQSLQDISQTFGGINEKVLIEIWTALSNLLHCDTSSSCIHLFRDDAYFKVLPLMNKTVDAFKKEHPLHITIFKVLNKSIISLATTDFKFVNKLILLGIKMTLVCHKTRWEKLQDQFLIFLNLTTTHNFMCLDNLPKLIGDSDIQSSFVCEDSVETQISAADDPKIVYSMELLIIELLNYLLMLPSDLSESIGLCDPNNNVDWFNLGTIYFKGEDPRRWLYTTATVKLMKTYFDMKKSMSFLQESDRPSRGFVTDIIFNNLVGSYSIIDFCASLVSYRSTIKVHLLSLTLMSFYLELDVHLRPEPKAEQSEDSISASDKTNTTFDFTISAISEVSDLPGFLQSSIKTVEFEDGYFWLMLLARSILNKVNFAELNPRKRYDCLREILELALYGVNKPHGHLASDLIAQLVLRNRFKVNKIVDDAIITQLESVIDFPGVNGPSIHNEGFMLWYSMNKLCIDLNIKKKNILVRKIDEWLCEKWDAAFNSGMLFQCCLEEFIYWVSGLNAEFSCTIGSANANEGPFRMPMDLQIYQQALESFIVLRPRAVVKEEKTLQVTALITSESNCNFWGKIVSTFSKLNAEPIAHGNLFSWLITLSNLSLKMSYISGQQELWNTLDYQITVGVQAFSTFEMKADDVFKVIRLVVEYATENVNGSSGFISKVPFKKFLGSVVQSFQLPNRQMKRRLSDEDLEFSEVRESSVTPDSAATVTPSCQSYVYSPIFDLMKFKRLELCSSGNNEIETLSSLTIFVENFDIDNLLVALMFIVDEQLPKIHSIDSKQPLIKLLRILGERVLSNQELERNEMVLAIVSRVLSRLVPLLSNATEEDALHRDCFDIVQWLYTLGSKNYITTEVSLLDYMKFLITFLQHNNEMHISQTSLMEETFLKFSESTNLMKSKIIDLFFDFIQDCNPFKQEKVYSKLFDYFVIPQASVERAATYVYFFSMLAASSPTVLRMALFNFMECSKYSFFVPYLKLGFEELCLRCNFSSSRKLFETVKVDLLRKWWKVDSIKTFPFSLFNYDSLSMFLNENYREITAIIVSTKTQTELNFQTEDRSIELLSSIASVRNIDSEVLVSESLSLIFPLSCSDYGIGSRIFRLLMSYLINFKQEAKIQLPLIVLEIIKRLNMSDEVEVLRLLPRAKIVSQLIHQNSRVEINKSESAVSLRTGLELISQMVERYHTETSFFWSTPMIYFLIRRIGLSLHEELDSSAAILEIRRIKLVIVMGGENALSANIFSLLVKTLVPKLKNEILSPEVYRILGAFENVFQIGPELFDVFDTLSPLLNSLLIEPRHDVNDPLYRNFVNTLSNYARDIEDRGAVSPANKLIIAAIRQLEGEQFLLQISDIEEFLSDETSFNAISFVSRLFSSVVDPERLSTELLMLKHILALGNDQLSQLSEQFKLWISKCLSKYYYETPSFNLLDLLEMKEYETPSEIKTESHSSFFNIPMTKSVKYAQESKYDEAACAESVLGVYFNIEREDSASLQHVVNIEPIYTSMSGYIQNMKLKTCVLLNDEPNDAIADMSLSDLIDSFDSFFDLNPNNWCSKICLAFLKEIASFSAIGSVMSVFVVKVPSFALETIASFVCFYLDLVKARGEELVVALLNGFANLKHPKRESIKVFVGILLAVRIASKTTSNSSFASVYDKVDKLRYHELATECKMYKSALMIFEDVSSKMGEASLGTSHSSTLQAIYYGLDDIDIHYALPEKTNLDHLLNSKFRTGASDVQFQYSSGYLDASLKLDVPLLDGFSSMMSNAGMLGISSIVGKSMDQFVTDNDSYEWNWKLSKWDQPVPAEESNEHQSIYKVLKQIHDFPQNGESICRQSLLRLMDVHTIEAHMGIKDIQANFLTWLKSLASVTAIEDTINSTSLSNLDEKYPDFEKFENIILAKQTSFQILAEQPPSHTPSDSLWSLSLKELVLYNNLARIDGEQQKMVSSTVLIDKICNRLQNSQSTLHQNLLHLSRFQLAQSLWKQGITDVPVLILKELYNAGGVDIYDNELKVDKLMIKAMTIEWMSESRQELSSNLMENHVLPTAEMSLRLDDQVQQSRIFRLLAQFCETQYKSKSLSEQIELLEKRVGEKEKEIGELKSHYQSSQTTSDEKSSLNKFYTKLKSQYKAECADLEYSRSSKKQFVVKAIEYYLLTMSMSDFPEEDLDKFCALWLEQSNDDETNDKIERKLLLLPTHKLLSWSAQLISRLTKEETKFQYTLKKLIFQMCADHPYHTLYLLFSLKKHKQLAQKDANPLLVSKAIVAESLWEKLHDSSSVHKVVSSIQTFSEECIRLAEFKGLKGKSISLDKLGDFSPFWLHALPQIPPPTKSLKVDCTGSYSHIPVIWKIEKKISTASTGLSLPKIATLVLSDGSKHVMLMKHGTDDLRQDSIMEQVFGKVQNIFTRDKECSKRGLSIRTYNAVPLGPRSGVIEFVPNSTPFLDAIQPYHIKHDKMRIDKARDIMRQCQTRDKIERLHEYQRIEAKIKPVLNLFFQDCFLTPDRWFESRVKYTHGIATCSIVGYILGLGDRHCNNILLDKRNGEPIHIDLGVAFDQGKQLAIPETVPFRLTRDVVSGFGIPGVEGTFRISCQHTMRVLRENRDHIMSILDVLRWDPLYSWTVSPIRKKRLQKEEAKSGIQPEQDGSDAGRAVLAVSDKLIANGLSTEAVVRELIQEATSSQNLALLYFGWCPFY</sequence>
<dbReference type="GO" id="GO:0005524">
    <property type="term" value="F:ATP binding"/>
    <property type="evidence" value="ECO:0007669"/>
    <property type="project" value="UniProtKB-KW"/>
</dbReference>
<dbReference type="PANTHER" id="PTHR37079">
    <property type="entry name" value="SERINE/THREONINE-PROTEIN KINASE ATM"/>
    <property type="match status" value="1"/>
</dbReference>
<evidence type="ECO:0000256" key="11">
    <source>
        <dbReference type="ARBA" id="ARBA00022840"/>
    </source>
</evidence>
<evidence type="ECO:0000256" key="1">
    <source>
        <dbReference type="ARBA" id="ARBA00004123"/>
    </source>
</evidence>
<evidence type="ECO:0000256" key="3">
    <source>
        <dbReference type="ARBA" id="ARBA00010769"/>
    </source>
</evidence>
<keyword evidence="7 16" id="KW-0808">Transferase</keyword>
<dbReference type="GO" id="GO:0004674">
    <property type="term" value="F:protein serine/threonine kinase activity"/>
    <property type="evidence" value="ECO:0007669"/>
    <property type="project" value="UniProtKB-KW"/>
</dbReference>
<dbReference type="SMART" id="SM00146">
    <property type="entry name" value="PI3Kc"/>
    <property type="match status" value="1"/>
</dbReference>
<dbReference type="Gene3D" id="1.10.1070.11">
    <property type="entry name" value="Phosphatidylinositol 3-/4-kinase, catalytic domain"/>
    <property type="match status" value="1"/>
</dbReference>
<feature type="domain" description="PI3K/PI4K catalytic" evidence="18">
    <location>
        <begin position="2493"/>
        <end position="2803"/>
    </location>
</feature>
<dbReference type="CDD" id="cd05171">
    <property type="entry name" value="PIKKc_ATM"/>
    <property type="match status" value="1"/>
</dbReference>
<evidence type="ECO:0000256" key="8">
    <source>
        <dbReference type="ARBA" id="ARBA00022741"/>
    </source>
</evidence>
<dbReference type="SMART" id="SM01343">
    <property type="entry name" value="FATC"/>
    <property type="match status" value="1"/>
</dbReference>
<evidence type="ECO:0000259" key="19">
    <source>
        <dbReference type="PROSITE" id="PS51189"/>
    </source>
</evidence>
<feature type="domain" description="FAT" evidence="19">
    <location>
        <begin position="1807"/>
        <end position="2389"/>
    </location>
</feature>
<dbReference type="GO" id="GO:0035556">
    <property type="term" value="P:intracellular signal transduction"/>
    <property type="evidence" value="ECO:0007669"/>
    <property type="project" value="UniProtKB-ARBA"/>
</dbReference>
<evidence type="ECO:0000256" key="12">
    <source>
        <dbReference type="ARBA" id="ARBA00022895"/>
    </source>
</evidence>
<dbReference type="InterPro" id="IPR044107">
    <property type="entry name" value="PIKKc_ATM"/>
</dbReference>
<keyword evidence="10 16" id="KW-0418">Kinase</keyword>
<comment type="subcellular location">
    <subcellularLocation>
        <location evidence="2 16">Chromosome</location>
        <location evidence="2 16">Telomere</location>
    </subcellularLocation>
    <subcellularLocation>
        <location evidence="1 16">Nucleus</location>
    </subcellularLocation>
</comment>
<dbReference type="Pfam" id="PF11640">
    <property type="entry name" value="TAN"/>
    <property type="match status" value="1"/>
</dbReference>
<dbReference type="Pfam" id="PF00454">
    <property type="entry name" value="PI3_PI4_kinase"/>
    <property type="match status" value="1"/>
</dbReference>
<evidence type="ECO:0000256" key="13">
    <source>
        <dbReference type="ARBA" id="ARBA00023242"/>
    </source>
</evidence>
<dbReference type="GO" id="GO:0006281">
    <property type="term" value="P:DNA repair"/>
    <property type="evidence" value="ECO:0007669"/>
    <property type="project" value="InterPro"/>
</dbReference>
<keyword evidence="6 16" id="KW-0723">Serine/threonine-protein kinase</keyword>
<evidence type="ECO:0000313" key="22">
    <source>
        <dbReference type="Proteomes" id="UP000669133"/>
    </source>
</evidence>
<comment type="catalytic activity">
    <reaction evidence="15">
        <text>L-seryl-[protein] + ATP = O-phospho-L-seryl-[protein] + ADP + H(+)</text>
        <dbReference type="Rhea" id="RHEA:17989"/>
        <dbReference type="Rhea" id="RHEA-COMP:9863"/>
        <dbReference type="Rhea" id="RHEA-COMP:11604"/>
        <dbReference type="ChEBI" id="CHEBI:15378"/>
        <dbReference type="ChEBI" id="CHEBI:29999"/>
        <dbReference type="ChEBI" id="CHEBI:30616"/>
        <dbReference type="ChEBI" id="CHEBI:83421"/>
        <dbReference type="ChEBI" id="CHEBI:456216"/>
        <dbReference type="EC" id="2.7.11.1"/>
    </reaction>
</comment>
<comment type="function">
    <text evidence="16">Serine/threonine protein kinase which activates checkpoint signaling upon genotoxic stresses such as ionizing radiation (IR), ultraviolet light (UV), or DNA replication stalling, thereby acting as a DNA damage sensor. Recognizes the substrate consensus sequence [ST]-Q. Phosphorylates histone H2A to form H2AS128ph (gamma-H2A) at sites of DNA damage, involved in the regulation of DNA damage response mechanism. Required for the control of telomere length and genome stability.</text>
</comment>
<dbReference type="PROSITE" id="PS51190">
    <property type="entry name" value="FATC"/>
    <property type="match status" value="1"/>
</dbReference>
<organism evidence="21 22">
    <name type="scientific">Candida metapsilosis</name>
    <dbReference type="NCBI Taxonomy" id="273372"/>
    <lineage>
        <taxon>Eukaryota</taxon>
        <taxon>Fungi</taxon>
        <taxon>Dikarya</taxon>
        <taxon>Ascomycota</taxon>
        <taxon>Saccharomycotina</taxon>
        <taxon>Pichiomycetes</taxon>
        <taxon>Debaryomycetaceae</taxon>
        <taxon>Candida/Lodderomyces clade</taxon>
        <taxon>Candida</taxon>
    </lineage>
</organism>
<keyword evidence="16" id="KW-0158">Chromosome</keyword>
<evidence type="ECO:0000256" key="5">
    <source>
        <dbReference type="ARBA" id="ARBA00014619"/>
    </source>
</evidence>
<dbReference type="InterPro" id="IPR014009">
    <property type="entry name" value="PIK_FAT"/>
</dbReference>
<dbReference type="PANTHER" id="PTHR37079:SF4">
    <property type="entry name" value="SERINE_THREONINE-PROTEIN KINASE ATM"/>
    <property type="match status" value="1"/>
</dbReference>
<dbReference type="InterPro" id="IPR018936">
    <property type="entry name" value="PI3/4_kinase_CS"/>
</dbReference>
<feature type="coiled-coil region" evidence="17">
    <location>
        <begin position="2219"/>
        <end position="2246"/>
    </location>
</feature>
<keyword evidence="12 16" id="KW-0779">Telomere</keyword>
<proteinExistence type="inferred from homology"/>
<dbReference type="GO" id="GO:0005634">
    <property type="term" value="C:nucleus"/>
    <property type="evidence" value="ECO:0007669"/>
    <property type="project" value="UniProtKB-SubCell"/>
</dbReference>
<dbReference type="GO" id="GO:0006325">
    <property type="term" value="P:chromatin organization"/>
    <property type="evidence" value="ECO:0007669"/>
    <property type="project" value="UniProtKB-KW"/>
</dbReference>
<gene>
    <name evidence="21" type="ORF">I9W82_001700</name>
</gene>
<dbReference type="InterPro" id="IPR036940">
    <property type="entry name" value="PI3/4_kinase_cat_sf"/>
</dbReference>
<dbReference type="RefSeq" id="XP_067548936.1">
    <property type="nucleotide sequence ID" value="XM_067690475.1"/>
</dbReference>
<keyword evidence="17" id="KW-0175">Coiled coil</keyword>
<dbReference type="PROSITE" id="PS50290">
    <property type="entry name" value="PI3_4_KINASE_3"/>
    <property type="match status" value="1"/>
</dbReference>
<evidence type="ECO:0000256" key="2">
    <source>
        <dbReference type="ARBA" id="ARBA00004574"/>
    </source>
</evidence>
<evidence type="ECO:0000256" key="16">
    <source>
        <dbReference type="RuleBase" id="RU365027"/>
    </source>
</evidence>
<dbReference type="InterPro" id="IPR000403">
    <property type="entry name" value="PI3/4_kinase_cat_dom"/>
</dbReference>
<keyword evidence="13 16" id="KW-0539">Nucleus</keyword>
<evidence type="ECO:0000256" key="7">
    <source>
        <dbReference type="ARBA" id="ARBA00022679"/>
    </source>
</evidence>